<dbReference type="CDD" id="cd08646">
    <property type="entry name" value="FMT_core_Met-tRNA-FMT_N"/>
    <property type="match status" value="1"/>
</dbReference>
<evidence type="ECO:0000256" key="1">
    <source>
        <dbReference type="ARBA" id="ARBA00012261"/>
    </source>
</evidence>
<feature type="domain" description="Formyl transferase N-terminal" evidence="2">
    <location>
        <begin position="38"/>
        <end position="225"/>
    </location>
</feature>
<comment type="caution">
    <text evidence="3">The sequence shown here is derived from an EMBL/GenBank/DDBJ whole genome shotgun (WGS) entry which is preliminary data.</text>
</comment>
<reference evidence="3" key="1">
    <citation type="journal article" date="2023" name="Mol. Phylogenet. Evol.">
        <title>Genome-scale phylogeny and comparative genomics of the fungal order Sordariales.</title>
        <authorList>
            <person name="Hensen N."/>
            <person name="Bonometti L."/>
            <person name="Westerberg I."/>
            <person name="Brannstrom I.O."/>
            <person name="Guillou S."/>
            <person name="Cros-Aarteil S."/>
            <person name="Calhoun S."/>
            <person name="Haridas S."/>
            <person name="Kuo A."/>
            <person name="Mondo S."/>
            <person name="Pangilinan J."/>
            <person name="Riley R."/>
            <person name="LaButti K."/>
            <person name="Andreopoulos B."/>
            <person name="Lipzen A."/>
            <person name="Chen C."/>
            <person name="Yan M."/>
            <person name="Daum C."/>
            <person name="Ng V."/>
            <person name="Clum A."/>
            <person name="Steindorff A."/>
            <person name="Ohm R.A."/>
            <person name="Martin F."/>
            <person name="Silar P."/>
            <person name="Natvig D.O."/>
            <person name="Lalanne C."/>
            <person name="Gautier V."/>
            <person name="Ament-Velasquez S.L."/>
            <person name="Kruys A."/>
            <person name="Hutchinson M.I."/>
            <person name="Powell A.J."/>
            <person name="Barry K."/>
            <person name="Miller A.N."/>
            <person name="Grigoriev I.V."/>
            <person name="Debuchy R."/>
            <person name="Gladieux P."/>
            <person name="Hiltunen Thoren M."/>
            <person name="Johannesson H."/>
        </authorList>
    </citation>
    <scope>NUCLEOTIDE SEQUENCE</scope>
    <source>
        <strain evidence="3">CBS 955.72</strain>
    </source>
</reference>
<accession>A0AAJ0MHJ0</accession>
<dbReference type="Proteomes" id="UP001275084">
    <property type="component" value="Unassembled WGS sequence"/>
</dbReference>
<dbReference type="PANTHER" id="PTHR11138:SF5">
    <property type="entry name" value="METHIONYL-TRNA FORMYLTRANSFERASE, MITOCHONDRIAL"/>
    <property type="match status" value="1"/>
</dbReference>
<dbReference type="Gene3D" id="3.40.50.12230">
    <property type="match status" value="1"/>
</dbReference>
<dbReference type="GO" id="GO:0004479">
    <property type="term" value="F:methionyl-tRNA formyltransferase activity"/>
    <property type="evidence" value="ECO:0007669"/>
    <property type="project" value="UniProtKB-EC"/>
</dbReference>
<dbReference type="AlphaFoldDB" id="A0AAJ0MHJ0"/>
<dbReference type="InterPro" id="IPR002376">
    <property type="entry name" value="Formyl_transf_N"/>
</dbReference>
<dbReference type="SUPFAM" id="SSF53328">
    <property type="entry name" value="Formyltransferase"/>
    <property type="match status" value="1"/>
</dbReference>
<dbReference type="Pfam" id="PF00551">
    <property type="entry name" value="Formyl_trans_N"/>
    <property type="match status" value="1"/>
</dbReference>
<gene>
    <name evidence="3" type="ORF">B0T25DRAFT_83580</name>
</gene>
<organism evidence="3 4">
    <name type="scientific">Lasiosphaeria hispida</name>
    <dbReference type="NCBI Taxonomy" id="260671"/>
    <lineage>
        <taxon>Eukaryota</taxon>
        <taxon>Fungi</taxon>
        <taxon>Dikarya</taxon>
        <taxon>Ascomycota</taxon>
        <taxon>Pezizomycotina</taxon>
        <taxon>Sordariomycetes</taxon>
        <taxon>Sordariomycetidae</taxon>
        <taxon>Sordariales</taxon>
        <taxon>Lasiosphaeriaceae</taxon>
        <taxon>Lasiosphaeria</taxon>
    </lineage>
</organism>
<dbReference type="EC" id="2.1.2.9" evidence="1"/>
<sequence>MPVLRRLVVSSFLRPTTRYPQRPAAFYSTQRKVSDPLRILFCGSDEYSCASLKALYAEHKANQALIKSIDVLVRPAKPTGRGLKKLREVPVVQLARELQLPIHEKEGFINPNWNLPQHDGEPINLIIAVSFGLFISPRVIRDAKYGGLNLHPSLLPDLKGPAPLHHALLNRRTHTGISLQTLSERSYDAGTVLAQTPLPGIPIPASCTLAELHAMVTEPSAEMLVAGLRAGVHVPPHADVGWAQADPPAKDTLVHAPKLTSEDRQIVWSSMSAADAALRERATGALWTNVVSQEERQFGDKKSLHRQPIVRVAFEGVSEASEEESALFEATAQDLREVPKDFTPFIEDPNYRMVAFMQIPKPPQFMGAPKLLKTDRYKGPFVSSFVESTNMTPVFLMPDMSILIRMPQGGYLKVAKMKGAGHQVAHPAARFVAKIGARMCRISPNRKNWE</sequence>
<evidence type="ECO:0000259" key="2">
    <source>
        <dbReference type="Pfam" id="PF00551"/>
    </source>
</evidence>
<dbReference type="GO" id="GO:0005739">
    <property type="term" value="C:mitochondrion"/>
    <property type="evidence" value="ECO:0007669"/>
    <property type="project" value="TreeGrafter"/>
</dbReference>
<dbReference type="PANTHER" id="PTHR11138">
    <property type="entry name" value="METHIONYL-TRNA FORMYLTRANSFERASE"/>
    <property type="match status" value="1"/>
</dbReference>
<keyword evidence="4" id="KW-1185">Reference proteome</keyword>
<name>A0AAJ0MHJ0_9PEZI</name>
<proteinExistence type="predicted"/>
<dbReference type="EMBL" id="JAUIQD010000002">
    <property type="protein sequence ID" value="KAK3359032.1"/>
    <property type="molecule type" value="Genomic_DNA"/>
</dbReference>
<protein>
    <recommendedName>
        <fullName evidence="1">methionyl-tRNA formyltransferase</fullName>
        <ecNumber evidence="1">2.1.2.9</ecNumber>
    </recommendedName>
</protein>
<evidence type="ECO:0000313" key="3">
    <source>
        <dbReference type="EMBL" id="KAK3359032.1"/>
    </source>
</evidence>
<reference evidence="3" key="2">
    <citation type="submission" date="2023-06" db="EMBL/GenBank/DDBJ databases">
        <authorList>
            <consortium name="Lawrence Berkeley National Laboratory"/>
            <person name="Haridas S."/>
            <person name="Hensen N."/>
            <person name="Bonometti L."/>
            <person name="Westerberg I."/>
            <person name="Brannstrom I.O."/>
            <person name="Guillou S."/>
            <person name="Cros-Aarteil S."/>
            <person name="Calhoun S."/>
            <person name="Kuo A."/>
            <person name="Mondo S."/>
            <person name="Pangilinan J."/>
            <person name="Riley R."/>
            <person name="Labutti K."/>
            <person name="Andreopoulos B."/>
            <person name="Lipzen A."/>
            <person name="Chen C."/>
            <person name="Yanf M."/>
            <person name="Daum C."/>
            <person name="Ng V."/>
            <person name="Clum A."/>
            <person name="Steindorff A."/>
            <person name="Ohm R."/>
            <person name="Martin F."/>
            <person name="Silar P."/>
            <person name="Natvig D."/>
            <person name="Lalanne C."/>
            <person name="Gautier V."/>
            <person name="Ament-Velasquez S.L."/>
            <person name="Kruys A."/>
            <person name="Hutchinson M.I."/>
            <person name="Powell A.J."/>
            <person name="Barry K."/>
            <person name="Miller A.N."/>
            <person name="Grigoriev I.V."/>
            <person name="Debuchy R."/>
            <person name="Gladieux P."/>
            <person name="Thoren M.H."/>
            <person name="Johannesson H."/>
        </authorList>
    </citation>
    <scope>NUCLEOTIDE SEQUENCE</scope>
    <source>
        <strain evidence="3">CBS 955.72</strain>
    </source>
</reference>
<dbReference type="InterPro" id="IPR036477">
    <property type="entry name" value="Formyl_transf_N_sf"/>
</dbReference>
<dbReference type="InterPro" id="IPR041711">
    <property type="entry name" value="Met-tRNA-FMT_N"/>
</dbReference>
<evidence type="ECO:0000313" key="4">
    <source>
        <dbReference type="Proteomes" id="UP001275084"/>
    </source>
</evidence>